<sequence>MRPVAHAAARLDSRVYMVGGTSAFYHTKQLEKTTLRSDIWYTEDGAVWTEVLEEAPFRRRYGHSLTSFHDANDSRTWLVLIGGFTPTPSNDIWMTLDGESWVQPREEPPWSGRGWHCSVEYNGRLWIIGGSPLTNEVWSTNSLINGRWVQQEKVPWKARVAHACASHRQSGLLDDLAGQHLFLVGGWDGRALNDVWRMDKSGNWMQMQETSAWSPRAWHSIVSFESQSSSDNLYGPRLWLIGGGATGDGINQMHTYTDVWFTRDGQNWTAASSDVTGVSTAEWSVVTREDQQVCVGKWGHSVTAFLRVVKRSYRCSPTCRSIDNTTSLGGQIIPICDVDKQPELPYDVTMELQNTISKVTMYPDGCDICPGMEASDRYVSTNVVPALLLIAGSAESEKTNDVFISSDAFLCEKNGVICSNEGACVQGGSCLCNRGRSGAFCEAVDTLAPPSKANCFSQKATVRLVNGSDIQLSKIKIGDRLLALDELGDIVYTSVYLLPYTNRVQSRTRFLRVFFGTSTCLEITSDHLIYVAEEAPSTRVRQISARELQIGTRLITSNQSKVAIVSRIQIIDSFGAFTAYTMTGTFFVNGILCSNYAGILTMEQYDSHPSKTIQTSLSIYAPLLCGGFLLFELIRTHFQPIRKDSSRSFYTEAQSKRTFGWIPIVYSVPESEWMDICGFDAVTYFRFLDLGRKFSLLTIVLSVILFPLYATSGHHTDAVDPLTKLTLASMQINDSHLWACVIASYILCGFVMYLLREEYIVYVRRRHQALSADSPAQYTVLLHDIPHNMLSEKALHSYFSELFPNISSNVYIVLDCRKLDKLIEEQQIIQHELKAAQRDCEYDHLAVKSRSSEHKCCAFTAKCCKLKSIDELYEESRRLDDKISKELYRLEKAKTDGKGATQAGKQSLYSAANSSRFDTLSSPRRVKTPSLSLSSSVCEDALHRDDPGRTFGHTWEPAREKSTESPMTRSAAFVTFSSLTACQLSQQSLQSNEPGGMKISAAPHFDDVNWLNIGVGFKTRKVWMLLSTMITAVLVLFWTIPTAFVASLASIDSIRRSVPFLDRAFRAYPILQSLFQQLSPLALLILNALANALLKFLSNREGHPSYTQTRASMFTKLAYFQLLQTFFVTVIVGTVLDSLLMILDSPKQLISMLGRSVPHQSTFFMSYVIILTGLGLTMELLCVEKLVLSLFCRVWSRTRAQEAKVVAIFDPTRAMADCYLVMLVSFTFAIIAPLVCYVTGCYFIIAKLVYQQQALYLYKASKVSTGEFWPRLFRFTIIALVVSQLTLLGLLSLKRAVIPFLLVSVLTIMILVYRHYMVELYERLAMHLPLAESLRLDRSKSYLLPEDASGLYFQPLLKKCTLRKSVLEQSSTDDDIVQPLLG</sequence>
<feature type="transmembrane region" description="Helical" evidence="8">
    <location>
        <begin position="1219"/>
        <end position="1245"/>
    </location>
</feature>
<protein>
    <submittedName>
        <fullName evidence="10">Uncharacterized protein AlNc14C91G5679</fullName>
    </submittedName>
</protein>
<dbReference type="InterPro" id="IPR045122">
    <property type="entry name" value="Csc1-like"/>
</dbReference>
<dbReference type="Pfam" id="PF13967">
    <property type="entry name" value="RSN1_TM"/>
    <property type="match status" value="1"/>
</dbReference>
<dbReference type="Pfam" id="PF14703">
    <property type="entry name" value="PHM7_cyt"/>
    <property type="match status" value="1"/>
</dbReference>
<dbReference type="GO" id="GO:0005227">
    <property type="term" value="F:calcium-activated cation channel activity"/>
    <property type="evidence" value="ECO:0007669"/>
    <property type="project" value="InterPro"/>
</dbReference>
<dbReference type="GO" id="GO:0016539">
    <property type="term" value="P:intein-mediated protein splicing"/>
    <property type="evidence" value="ECO:0007669"/>
    <property type="project" value="InterPro"/>
</dbReference>
<dbReference type="Pfam" id="PF01079">
    <property type="entry name" value="Hint"/>
    <property type="match status" value="1"/>
</dbReference>
<dbReference type="CDD" id="cd00081">
    <property type="entry name" value="Hint"/>
    <property type="match status" value="1"/>
</dbReference>
<evidence type="ECO:0000256" key="3">
    <source>
        <dbReference type="ARBA" id="ARBA00022448"/>
    </source>
</evidence>
<evidence type="ECO:0000256" key="8">
    <source>
        <dbReference type="SAM" id="Phobius"/>
    </source>
</evidence>
<dbReference type="InterPro" id="IPR000742">
    <property type="entry name" value="EGF"/>
</dbReference>
<feature type="disulfide bond" evidence="7">
    <location>
        <begin position="432"/>
        <end position="441"/>
    </location>
</feature>
<dbReference type="SUPFAM" id="SSF51294">
    <property type="entry name" value="Hedgehog/intein (Hint) domain"/>
    <property type="match status" value="1"/>
</dbReference>
<dbReference type="GO" id="GO:0005886">
    <property type="term" value="C:plasma membrane"/>
    <property type="evidence" value="ECO:0007669"/>
    <property type="project" value="TreeGrafter"/>
</dbReference>
<feature type="transmembrane region" description="Helical" evidence="8">
    <location>
        <begin position="1078"/>
        <end position="1097"/>
    </location>
</feature>
<dbReference type="InterPro" id="IPR003587">
    <property type="entry name" value="Hint_dom_N"/>
</dbReference>
<reference evidence="10" key="1">
    <citation type="journal article" date="2011" name="PLoS Biol.">
        <title>Gene gain and loss during evolution of obligate parasitism in the white rust pathogen of Arabidopsis thaliana.</title>
        <authorList>
            <person name="Kemen E."/>
            <person name="Gardiner A."/>
            <person name="Schultz-Larsen T."/>
            <person name="Kemen A.C."/>
            <person name="Balmuth A.L."/>
            <person name="Robert-Seilaniantz A."/>
            <person name="Bailey K."/>
            <person name="Holub E."/>
            <person name="Studholme D.J."/>
            <person name="Maclean D."/>
            <person name="Jones J.D."/>
        </authorList>
    </citation>
    <scope>NUCLEOTIDE SEQUENCE</scope>
</reference>
<dbReference type="Gene3D" id="2.170.16.10">
    <property type="entry name" value="Hedgehog/Intein (Hint) domain"/>
    <property type="match status" value="1"/>
</dbReference>
<dbReference type="InterPro" id="IPR036844">
    <property type="entry name" value="Hint_dom_sf"/>
</dbReference>
<evidence type="ECO:0000313" key="10">
    <source>
        <dbReference type="EMBL" id="CCA20308.1"/>
    </source>
</evidence>
<dbReference type="HOGENOM" id="CLU_255540_0_0_1"/>
<dbReference type="Pfam" id="PF02714">
    <property type="entry name" value="RSN1_7TM"/>
    <property type="match status" value="1"/>
</dbReference>
<evidence type="ECO:0000256" key="4">
    <source>
        <dbReference type="ARBA" id="ARBA00022692"/>
    </source>
</evidence>
<evidence type="ECO:0000256" key="6">
    <source>
        <dbReference type="ARBA" id="ARBA00023136"/>
    </source>
</evidence>
<keyword evidence="7" id="KW-0245">EGF-like domain</keyword>
<accession>F0WGE7</accession>
<evidence type="ECO:0000259" key="9">
    <source>
        <dbReference type="PROSITE" id="PS50026"/>
    </source>
</evidence>
<gene>
    <name evidence="10" type="primary">AlNc14C91G5679</name>
    <name evidence="10" type="ORF">ALNC14_064510</name>
</gene>
<keyword evidence="4 8" id="KW-0812">Transmembrane</keyword>
<dbReference type="InterPro" id="IPR003864">
    <property type="entry name" value="CSC1/OSCA1-like_7TM"/>
</dbReference>
<dbReference type="InterPro" id="IPR032880">
    <property type="entry name" value="CSC1/OSCA1-like_N"/>
</dbReference>
<evidence type="ECO:0000256" key="5">
    <source>
        <dbReference type="ARBA" id="ARBA00022989"/>
    </source>
</evidence>
<dbReference type="InterPro" id="IPR015915">
    <property type="entry name" value="Kelch-typ_b-propeller"/>
</dbReference>
<evidence type="ECO:0000256" key="1">
    <source>
        <dbReference type="ARBA" id="ARBA00004141"/>
    </source>
</evidence>
<comment type="subcellular location">
    <subcellularLocation>
        <location evidence="1">Membrane</location>
        <topology evidence="1">Multi-pass membrane protein</topology>
    </subcellularLocation>
</comment>
<dbReference type="InterPro" id="IPR001767">
    <property type="entry name" value="Hedgehog_Hint"/>
</dbReference>
<evidence type="ECO:0000256" key="2">
    <source>
        <dbReference type="ARBA" id="ARBA00007779"/>
    </source>
</evidence>
<name>F0WGE7_9STRA</name>
<reference evidence="10" key="2">
    <citation type="submission" date="2011-02" db="EMBL/GenBank/DDBJ databases">
        <authorList>
            <person name="MacLean D."/>
        </authorList>
    </citation>
    <scope>NUCLEOTIDE SEQUENCE</scope>
</reference>
<dbReference type="InterPro" id="IPR006141">
    <property type="entry name" value="Intein_N"/>
</dbReference>
<feature type="transmembrane region" description="Helical" evidence="8">
    <location>
        <begin position="694"/>
        <end position="715"/>
    </location>
</feature>
<dbReference type="PROSITE" id="PS00022">
    <property type="entry name" value="EGF_1"/>
    <property type="match status" value="1"/>
</dbReference>
<dbReference type="EMBL" id="FR824136">
    <property type="protein sequence ID" value="CCA20308.1"/>
    <property type="molecule type" value="Genomic_DNA"/>
</dbReference>
<feature type="transmembrane region" description="Helical" evidence="8">
    <location>
        <begin position="1118"/>
        <end position="1143"/>
    </location>
</feature>
<dbReference type="PANTHER" id="PTHR13018:SF5">
    <property type="entry name" value="RE44586P"/>
    <property type="match status" value="1"/>
</dbReference>
<comment type="similarity">
    <text evidence="2">Belongs to the CSC1 (TC 1.A.17) family.</text>
</comment>
<feature type="domain" description="EGF-like" evidence="9">
    <location>
        <begin position="407"/>
        <end position="442"/>
    </location>
</feature>
<dbReference type="InterPro" id="IPR027815">
    <property type="entry name" value="CSC1/OSCA1-like_cyt"/>
</dbReference>
<dbReference type="SUPFAM" id="SSF117281">
    <property type="entry name" value="Kelch motif"/>
    <property type="match status" value="2"/>
</dbReference>
<feature type="transmembrane region" description="Helical" evidence="8">
    <location>
        <begin position="1022"/>
        <end position="1040"/>
    </location>
</feature>
<keyword evidence="7" id="KW-1015">Disulfide bond</keyword>
<organism evidence="10">
    <name type="scientific">Albugo laibachii Nc14</name>
    <dbReference type="NCBI Taxonomy" id="890382"/>
    <lineage>
        <taxon>Eukaryota</taxon>
        <taxon>Sar</taxon>
        <taxon>Stramenopiles</taxon>
        <taxon>Oomycota</taxon>
        <taxon>Peronosporomycetes</taxon>
        <taxon>Albuginales</taxon>
        <taxon>Albuginaceae</taxon>
        <taxon>Albugo</taxon>
    </lineage>
</organism>
<dbReference type="PROSITE" id="PS50817">
    <property type="entry name" value="INTEIN_N_TER"/>
    <property type="match status" value="1"/>
</dbReference>
<dbReference type="Gene3D" id="2.120.10.80">
    <property type="entry name" value="Kelch-type beta propeller"/>
    <property type="match status" value="2"/>
</dbReference>
<keyword evidence="3" id="KW-0813">Transport</keyword>
<feature type="transmembrane region" description="Helical" evidence="8">
    <location>
        <begin position="735"/>
        <end position="755"/>
    </location>
</feature>
<feature type="transmembrane region" description="Helical" evidence="8">
    <location>
        <begin position="1298"/>
        <end position="1316"/>
    </location>
</feature>
<dbReference type="PROSITE" id="PS50026">
    <property type="entry name" value="EGF_3"/>
    <property type="match status" value="1"/>
</dbReference>
<feature type="transmembrane region" description="Helical" evidence="8">
    <location>
        <begin position="1272"/>
        <end position="1291"/>
    </location>
</feature>
<feature type="transmembrane region" description="Helical" evidence="8">
    <location>
        <begin position="617"/>
        <end position="634"/>
    </location>
</feature>
<dbReference type="GO" id="GO:0016540">
    <property type="term" value="P:protein autoprocessing"/>
    <property type="evidence" value="ECO:0007669"/>
    <property type="project" value="InterPro"/>
</dbReference>
<proteinExistence type="inferred from homology"/>
<dbReference type="SMART" id="SM00306">
    <property type="entry name" value="HintN"/>
    <property type="match status" value="1"/>
</dbReference>
<feature type="transmembrane region" description="Helical" evidence="8">
    <location>
        <begin position="1163"/>
        <end position="1183"/>
    </location>
</feature>
<comment type="caution">
    <text evidence="7">Lacks conserved residue(s) required for the propagation of feature annotation.</text>
</comment>
<evidence type="ECO:0000256" key="7">
    <source>
        <dbReference type="PROSITE-ProRule" id="PRU00076"/>
    </source>
</evidence>
<keyword evidence="5 8" id="KW-1133">Transmembrane helix</keyword>
<keyword evidence="6 8" id="KW-0472">Membrane</keyword>
<dbReference type="PANTHER" id="PTHR13018">
    <property type="entry name" value="PROBABLE MEMBRANE PROTEIN DUF221-RELATED"/>
    <property type="match status" value="1"/>
</dbReference>